<accession>F5J2C4</accession>
<dbReference type="AlphaFoldDB" id="F5J2C4"/>
<comment type="caution">
    <text evidence="1">The sequence shown here is derived from an EMBL/GenBank/DDBJ whole genome shotgun (WGS) entry which is preliminary data.</text>
</comment>
<organism evidence="1 2">
    <name type="scientific">Dysgonomonas gadei ATCC BAA-286</name>
    <dbReference type="NCBI Taxonomy" id="742766"/>
    <lineage>
        <taxon>Bacteria</taxon>
        <taxon>Pseudomonadati</taxon>
        <taxon>Bacteroidota</taxon>
        <taxon>Bacteroidia</taxon>
        <taxon>Bacteroidales</taxon>
        <taxon>Dysgonomonadaceae</taxon>
        <taxon>Dysgonomonas</taxon>
    </lineage>
</organism>
<dbReference type="Proteomes" id="UP000004913">
    <property type="component" value="Unassembled WGS sequence"/>
</dbReference>
<gene>
    <name evidence="1" type="ORF">HMPREF9455_03491</name>
</gene>
<evidence type="ECO:0008006" key="3">
    <source>
        <dbReference type="Google" id="ProtNLM"/>
    </source>
</evidence>
<dbReference type="STRING" id="742766.HMPREF9455_03491"/>
<reference evidence="1 2" key="1">
    <citation type="submission" date="2011-04" db="EMBL/GenBank/DDBJ databases">
        <title>The Genome Sequence of Dysgonomonas gadei ATCC BAA-286.</title>
        <authorList>
            <consortium name="The Broad Institute Genome Sequencing Platform"/>
            <person name="Earl A."/>
            <person name="Ward D."/>
            <person name="Feldgarden M."/>
            <person name="Gevers D."/>
            <person name="Pudlo N."/>
            <person name="Martens E."/>
            <person name="Allen-Vercoe E."/>
            <person name="Young S.K."/>
            <person name="Zeng Q."/>
            <person name="Gargeya S."/>
            <person name="Fitzgerald M."/>
            <person name="Haas B."/>
            <person name="Abouelleil A."/>
            <person name="Alvarado L."/>
            <person name="Arachchi H.M."/>
            <person name="Berlin A."/>
            <person name="Brown A."/>
            <person name="Chapman S.B."/>
            <person name="Chen Z."/>
            <person name="Dunbar C."/>
            <person name="Freedman E."/>
            <person name="Gearin G."/>
            <person name="Gellesch M."/>
            <person name="Goldberg J."/>
            <person name="Griggs A."/>
            <person name="Gujja S."/>
            <person name="Heiman D."/>
            <person name="Howarth C."/>
            <person name="Larson L."/>
            <person name="Lui A."/>
            <person name="MacDonald P.J.P."/>
            <person name="Mehta T."/>
            <person name="Montmayeur A."/>
            <person name="Murphy C."/>
            <person name="Neiman D."/>
            <person name="Pearson M."/>
            <person name="Priest M."/>
            <person name="Roberts A."/>
            <person name="Saif S."/>
            <person name="Shea T."/>
            <person name="Shenoy N."/>
            <person name="Sisk P."/>
            <person name="Stolte C."/>
            <person name="Sykes S."/>
            <person name="Yandava C."/>
            <person name="Wortman J."/>
            <person name="Nusbaum C."/>
            <person name="Birren B."/>
        </authorList>
    </citation>
    <scope>NUCLEOTIDE SEQUENCE [LARGE SCALE GENOMIC DNA]</scope>
    <source>
        <strain evidence="1 2">ATCC BAA-286</strain>
    </source>
</reference>
<protein>
    <recommendedName>
        <fullName evidence="3">Protein NO VEIN C-terminal domain-containing protein</fullName>
    </recommendedName>
</protein>
<dbReference type="HOGENOM" id="CLU_2192850_0_0_10"/>
<name>F5J2C4_9BACT</name>
<dbReference type="RefSeq" id="WP_006801024.1">
    <property type="nucleotide sequence ID" value="NZ_GL891989.1"/>
</dbReference>
<dbReference type="eggNOG" id="ENOG502ZCEW">
    <property type="taxonomic scope" value="Bacteria"/>
</dbReference>
<evidence type="ECO:0000313" key="1">
    <source>
        <dbReference type="EMBL" id="EGK00159.1"/>
    </source>
</evidence>
<proteinExistence type="predicted"/>
<dbReference type="EMBL" id="ADLV01000040">
    <property type="protein sequence ID" value="EGK00159.1"/>
    <property type="molecule type" value="Genomic_DNA"/>
</dbReference>
<dbReference type="OrthoDB" id="1432390at2"/>
<keyword evidence="2" id="KW-1185">Reference proteome</keyword>
<sequence length="108" mass="12377">MAKGCDIIANKPNGEKMYIEVKGARPGYKGASKTVFNSSQITTHFGKAIYQILRRISDNQDYDRKHDYAIAHPNDPAIRKVIEKLTPLLKDFKIIHYWVEEDGNVIEE</sequence>
<evidence type="ECO:0000313" key="2">
    <source>
        <dbReference type="Proteomes" id="UP000004913"/>
    </source>
</evidence>